<evidence type="ECO:0000259" key="15">
    <source>
        <dbReference type="Pfam" id="PF18199"/>
    </source>
</evidence>
<evidence type="ECO:0000256" key="5">
    <source>
        <dbReference type="ARBA" id="ARBA00022741"/>
    </source>
</evidence>
<dbReference type="Ensembl" id="ENSOMET00000011511.1">
    <property type="protein sequence ID" value="ENSOMEP00000003034.1"/>
    <property type="gene ID" value="ENSOMEG00000003961.1"/>
</dbReference>
<accession>A0A3B3BCZ6</accession>
<dbReference type="Proteomes" id="UP000261560">
    <property type="component" value="Unplaced"/>
</dbReference>
<organism evidence="16 17">
    <name type="scientific">Oryzias melastigma</name>
    <name type="common">Marine medaka</name>
    <dbReference type="NCBI Taxonomy" id="30732"/>
    <lineage>
        <taxon>Eukaryota</taxon>
        <taxon>Metazoa</taxon>
        <taxon>Chordata</taxon>
        <taxon>Craniata</taxon>
        <taxon>Vertebrata</taxon>
        <taxon>Euteleostomi</taxon>
        <taxon>Actinopterygii</taxon>
        <taxon>Neopterygii</taxon>
        <taxon>Teleostei</taxon>
        <taxon>Neoteleostei</taxon>
        <taxon>Acanthomorphata</taxon>
        <taxon>Ovalentaria</taxon>
        <taxon>Atherinomorphae</taxon>
        <taxon>Beloniformes</taxon>
        <taxon>Adrianichthyidae</taxon>
        <taxon>Oryziinae</taxon>
        <taxon>Oryzias</taxon>
    </lineage>
</organism>
<dbReference type="Gene3D" id="1.10.8.720">
    <property type="entry name" value="Region D6 of dynein motor"/>
    <property type="match status" value="1"/>
</dbReference>
<evidence type="ECO:0000256" key="7">
    <source>
        <dbReference type="ARBA" id="ARBA00023017"/>
    </source>
</evidence>
<dbReference type="Gene3D" id="3.40.50.300">
    <property type="entry name" value="P-loop containing nucleotide triphosphate hydrolases"/>
    <property type="match status" value="1"/>
</dbReference>
<feature type="domain" description="Dynein heavy chain region D6 P-loop" evidence="13">
    <location>
        <begin position="177"/>
        <end position="290"/>
    </location>
</feature>
<dbReference type="OMA" id="DMYLCPC"/>
<evidence type="ECO:0000256" key="12">
    <source>
        <dbReference type="ARBA" id="ARBA00023273"/>
    </source>
</evidence>
<keyword evidence="10" id="KW-0505">Motor protein</keyword>
<feature type="domain" description="Dynein heavy chain C-terminal" evidence="15">
    <location>
        <begin position="499"/>
        <end position="673"/>
    </location>
</feature>
<dbReference type="InterPro" id="IPR027417">
    <property type="entry name" value="P-loop_NTPase"/>
</dbReference>
<dbReference type="Gene3D" id="3.10.490.20">
    <property type="match status" value="1"/>
</dbReference>
<keyword evidence="8" id="KW-0175">Coiled coil</keyword>
<keyword evidence="7" id="KW-0243">Dynein</keyword>
<feature type="domain" description="Dynein heavy chain AAA lid" evidence="14">
    <location>
        <begin position="322"/>
        <end position="457"/>
    </location>
</feature>
<keyword evidence="3" id="KW-0963">Cytoplasm</keyword>
<dbReference type="STRING" id="30732.ENSOMEP00000003034"/>
<keyword evidence="6" id="KW-0067">ATP-binding</keyword>
<dbReference type="Gene3D" id="1.20.1270.280">
    <property type="match status" value="1"/>
</dbReference>
<evidence type="ECO:0000256" key="10">
    <source>
        <dbReference type="ARBA" id="ARBA00023175"/>
    </source>
</evidence>
<keyword evidence="12" id="KW-0966">Cell projection</keyword>
<dbReference type="Pfam" id="PF18199">
    <property type="entry name" value="Dynein_C"/>
    <property type="match status" value="1"/>
</dbReference>
<dbReference type="FunFam" id="1.10.8.1220:FF:000001">
    <property type="entry name" value="Dynein axonemal heavy chain 5"/>
    <property type="match status" value="1"/>
</dbReference>
<sequence length="696" mass="79507">LNDMGCLDPMYQFSLDAYIELFNLSIEKSAFSEKLEERIGSLNSYHTYAVYRTTCRGLFEAHKLLFSFHINQMNNPCSSWLPDSCWDNITELDKLFRLCGIVSSFQLSSRKWNAWFISAEPENSPLPGLVMLIVRSLRPDRVSFCITSFIIQNLGSRFVEPPPLDMKEASVVEESTSCTPLIFVLSPGVDPTGALVQLADSSGMTQHFHALSLGQGQAPIAKKLIEEGVKNGHWVFLANCHLSLSWMPELDELIKRLQLLKPHPNFRLWLSSSPHPEFPITILQAGIKMTTEPPKGMKANMMRLFKLVTETQFSRCFKAGPYRKLLFSLCFFHSLLQERKKFQQLGWNVVYDFNHSDFEVSENLLCFYLDKYEHTPWDALKHLIADIIYGGHVTDQWDRRLLTTYMDDFFSLLFSVRLSSLPTYVIPAEGPQHSYRLHIQALPSTEHPELFGQHPNADIASQIAETKTLFDNLLSMQPQFSSSSTSGGAHGLMLLCLGCRSSLLELENGIKGFVVMSSRMEQTFTCIYEGRVPPLWQKAYPSLKPLAAWTRDLHQRVAQFGQWANTTQPPTLFWLSGFTSPNGFLTAVLQSYARQYNVRAHTQKDRLMLLFMLYLCSFLLLPCQDGVFVQGLFLEGASWDIQNCCLVEPAPMQMVCPIPAIHFKPVKRRRKVSKSELLETFFFLHQSATIVFFLFR</sequence>
<keyword evidence="9" id="KW-0969">Cilium</keyword>
<evidence type="ECO:0000313" key="16">
    <source>
        <dbReference type="Ensembl" id="ENSOMEP00000003034.1"/>
    </source>
</evidence>
<keyword evidence="4" id="KW-0493">Microtubule</keyword>
<dbReference type="FunFam" id="3.40.50.300:FF:000153">
    <property type="entry name" value="Dynein axonemal heavy chain 1"/>
    <property type="match status" value="1"/>
</dbReference>
<keyword evidence="11" id="KW-0206">Cytoskeleton</keyword>
<evidence type="ECO:0000256" key="3">
    <source>
        <dbReference type="ARBA" id="ARBA00022490"/>
    </source>
</evidence>
<proteinExistence type="inferred from homology"/>
<dbReference type="AlphaFoldDB" id="A0A3B3BCZ6"/>
<evidence type="ECO:0000256" key="8">
    <source>
        <dbReference type="ARBA" id="ARBA00023054"/>
    </source>
</evidence>
<evidence type="ECO:0000256" key="2">
    <source>
        <dbReference type="ARBA" id="ARBA00008887"/>
    </source>
</evidence>
<comment type="similarity">
    <text evidence="2">Belongs to the dynein heavy chain family.</text>
</comment>
<dbReference type="GeneTree" id="ENSGT00940000157623"/>
<evidence type="ECO:0008006" key="18">
    <source>
        <dbReference type="Google" id="ProtNLM"/>
    </source>
</evidence>
<keyword evidence="17" id="KW-1185">Reference proteome</keyword>
<dbReference type="PANTHER" id="PTHR22878">
    <property type="entry name" value="DYNEIN HEAVY CHAIN 6, AXONEMAL-LIKE-RELATED"/>
    <property type="match status" value="1"/>
</dbReference>
<evidence type="ECO:0000259" key="14">
    <source>
        <dbReference type="Pfam" id="PF18198"/>
    </source>
</evidence>
<dbReference type="GO" id="GO:0005930">
    <property type="term" value="C:axoneme"/>
    <property type="evidence" value="ECO:0007669"/>
    <property type="project" value="UniProtKB-SubCell"/>
</dbReference>
<dbReference type="PANTHER" id="PTHR22878:SF68">
    <property type="entry name" value="DYNEIN HEAVY CHAIN 6, AXONEMAL-LIKE"/>
    <property type="match status" value="1"/>
</dbReference>
<dbReference type="GO" id="GO:0051959">
    <property type="term" value="F:dynein light intermediate chain binding"/>
    <property type="evidence" value="ECO:0007669"/>
    <property type="project" value="InterPro"/>
</dbReference>
<evidence type="ECO:0000256" key="11">
    <source>
        <dbReference type="ARBA" id="ARBA00023212"/>
    </source>
</evidence>
<dbReference type="Pfam" id="PF18198">
    <property type="entry name" value="AAA_lid_11"/>
    <property type="match status" value="1"/>
</dbReference>
<dbReference type="GO" id="GO:0008569">
    <property type="term" value="F:minus-end-directed microtubule motor activity"/>
    <property type="evidence" value="ECO:0007669"/>
    <property type="project" value="InterPro"/>
</dbReference>
<name>A0A3B3BCZ6_ORYME</name>
<reference evidence="16" key="2">
    <citation type="submission" date="2025-09" db="UniProtKB">
        <authorList>
            <consortium name="Ensembl"/>
        </authorList>
    </citation>
    <scope>IDENTIFICATION</scope>
</reference>
<keyword evidence="5" id="KW-0547">Nucleotide-binding</keyword>
<dbReference type="PaxDb" id="30732-ENSOMEP00000003034"/>
<dbReference type="InterPro" id="IPR026983">
    <property type="entry name" value="DHC"/>
</dbReference>
<dbReference type="Pfam" id="PF03028">
    <property type="entry name" value="Dynein_heavy"/>
    <property type="match status" value="1"/>
</dbReference>
<reference evidence="16" key="1">
    <citation type="submission" date="2025-08" db="UniProtKB">
        <authorList>
            <consortium name="Ensembl"/>
        </authorList>
    </citation>
    <scope>IDENTIFICATION</scope>
</reference>
<protein>
    <recommendedName>
        <fullName evidence="18">Dynein heavy chain region D6 P-loop domain-containing protein</fullName>
    </recommendedName>
</protein>
<evidence type="ECO:0000256" key="4">
    <source>
        <dbReference type="ARBA" id="ARBA00022701"/>
    </source>
</evidence>
<dbReference type="Gene3D" id="1.10.8.1220">
    <property type="match status" value="1"/>
</dbReference>
<dbReference type="InterPro" id="IPR042219">
    <property type="entry name" value="AAA_lid_11_sf"/>
</dbReference>
<evidence type="ECO:0000256" key="6">
    <source>
        <dbReference type="ARBA" id="ARBA00022840"/>
    </source>
</evidence>
<dbReference type="GO" id="GO:0007018">
    <property type="term" value="P:microtubule-based movement"/>
    <property type="evidence" value="ECO:0007669"/>
    <property type="project" value="InterPro"/>
</dbReference>
<dbReference type="GO" id="GO:0045505">
    <property type="term" value="F:dynein intermediate chain binding"/>
    <property type="evidence" value="ECO:0007669"/>
    <property type="project" value="InterPro"/>
</dbReference>
<dbReference type="GO" id="GO:0030286">
    <property type="term" value="C:dynein complex"/>
    <property type="evidence" value="ECO:0007669"/>
    <property type="project" value="UniProtKB-KW"/>
</dbReference>
<evidence type="ECO:0000256" key="1">
    <source>
        <dbReference type="ARBA" id="ARBA00004430"/>
    </source>
</evidence>
<dbReference type="GO" id="GO:0005874">
    <property type="term" value="C:microtubule"/>
    <property type="evidence" value="ECO:0007669"/>
    <property type="project" value="UniProtKB-KW"/>
</dbReference>
<dbReference type="InterPro" id="IPR041658">
    <property type="entry name" value="AAA_lid_11"/>
</dbReference>
<evidence type="ECO:0000313" key="17">
    <source>
        <dbReference type="Proteomes" id="UP000261560"/>
    </source>
</evidence>
<evidence type="ECO:0000259" key="13">
    <source>
        <dbReference type="Pfam" id="PF03028"/>
    </source>
</evidence>
<dbReference type="InterPro" id="IPR041228">
    <property type="entry name" value="Dynein_C"/>
</dbReference>
<evidence type="ECO:0000256" key="9">
    <source>
        <dbReference type="ARBA" id="ARBA00023069"/>
    </source>
</evidence>
<dbReference type="InterPro" id="IPR004273">
    <property type="entry name" value="Dynein_heavy_D6_P-loop"/>
</dbReference>
<dbReference type="GO" id="GO:0005524">
    <property type="term" value="F:ATP binding"/>
    <property type="evidence" value="ECO:0007669"/>
    <property type="project" value="UniProtKB-KW"/>
</dbReference>
<dbReference type="InterPro" id="IPR043160">
    <property type="entry name" value="Dynein_C_barrel"/>
</dbReference>
<comment type="subcellular location">
    <subcellularLocation>
        <location evidence="1">Cytoplasm</location>
        <location evidence="1">Cytoskeleton</location>
        <location evidence="1">Cilium axoneme</location>
    </subcellularLocation>
</comment>